<name>A0A1S8A591_ROSNE</name>
<dbReference type="EMBL" id="DF977447">
    <property type="protein sequence ID" value="GAW25162.1"/>
    <property type="molecule type" value="Genomic_DNA"/>
</dbReference>
<keyword evidence="3" id="KW-1185">Reference proteome</keyword>
<dbReference type="AlphaFoldDB" id="A0A1S8A591"/>
<evidence type="ECO:0000256" key="1">
    <source>
        <dbReference type="SAM" id="Phobius"/>
    </source>
</evidence>
<protein>
    <submittedName>
        <fullName evidence="2">Uncharacterized protein</fullName>
    </submittedName>
</protein>
<gene>
    <name evidence="2" type="ORF">SAMD00023353_0202270</name>
</gene>
<feature type="transmembrane region" description="Helical" evidence="1">
    <location>
        <begin position="122"/>
        <end position="141"/>
    </location>
</feature>
<keyword evidence="1" id="KW-1133">Transmembrane helix</keyword>
<evidence type="ECO:0000313" key="2">
    <source>
        <dbReference type="EMBL" id="GAW25162.1"/>
    </source>
</evidence>
<reference evidence="2" key="1">
    <citation type="submission" date="2016-03" db="EMBL/GenBank/DDBJ databases">
        <title>Draft genome sequence of Rosellinia necatrix.</title>
        <authorList>
            <person name="Kanematsu S."/>
        </authorList>
    </citation>
    <scope>NUCLEOTIDE SEQUENCE [LARGE SCALE GENOMIC DNA]</scope>
    <source>
        <strain evidence="2">W97</strain>
    </source>
</reference>
<evidence type="ECO:0000313" key="3">
    <source>
        <dbReference type="Proteomes" id="UP000054516"/>
    </source>
</evidence>
<feature type="transmembrane region" description="Helical" evidence="1">
    <location>
        <begin position="98"/>
        <end position="116"/>
    </location>
</feature>
<dbReference type="OrthoDB" id="4768569at2759"/>
<keyword evidence="1" id="KW-0812">Transmembrane</keyword>
<keyword evidence="1" id="KW-0472">Membrane</keyword>
<accession>A0A1S8A591</accession>
<organism evidence="2">
    <name type="scientific">Rosellinia necatrix</name>
    <name type="common">White root-rot fungus</name>
    <dbReference type="NCBI Taxonomy" id="77044"/>
    <lineage>
        <taxon>Eukaryota</taxon>
        <taxon>Fungi</taxon>
        <taxon>Dikarya</taxon>
        <taxon>Ascomycota</taxon>
        <taxon>Pezizomycotina</taxon>
        <taxon>Sordariomycetes</taxon>
        <taxon>Xylariomycetidae</taxon>
        <taxon>Xylariales</taxon>
        <taxon>Xylariaceae</taxon>
        <taxon>Rosellinia</taxon>
    </lineage>
</organism>
<sequence>MFSHSVLHAYRPRGIPYALIAPVEIIPATGCSLVATYYAVQIEGARALAAYQFHKILRVGPPSAAGVGHDLLLASCLVLGCSVSSYRHRMRGREPYQGAIFLGWIVWVGLVGLGAGCEVGTVLAAMLPWALVAAMLSSYWGHLGAKRLFWRPKVDVATLILEDGRAPSLFC</sequence>
<proteinExistence type="predicted"/>
<dbReference type="Proteomes" id="UP000054516">
    <property type="component" value="Unassembled WGS sequence"/>
</dbReference>